<evidence type="ECO:0000256" key="5">
    <source>
        <dbReference type="SAM" id="MobiDB-lite"/>
    </source>
</evidence>
<evidence type="ECO:0000256" key="2">
    <source>
        <dbReference type="ARBA" id="ARBA00023026"/>
    </source>
</evidence>
<keyword evidence="4" id="KW-0325">Glycoprotein</keyword>
<dbReference type="SUPFAM" id="SSF50494">
    <property type="entry name" value="Trypsin-like serine proteases"/>
    <property type="match status" value="1"/>
</dbReference>
<dbReference type="CDD" id="cd00190">
    <property type="entry name" value="Tryp_SPc"/>
    <property type="match status" value="1"/>
</dbReference>
<dbReference type="SMART" id="SM00020">
    <property type="entry name" value="Tryp_SPc"/>
    <property type="match status" value="1"/>
</dbReference>
<name>A0A7S1FNP0_9STRA</name>
<keyword evidence="6" id="KW-0732">Signal</keyword>
<feature type="signal peptide" evidence="6">
    <location>
        <begin position="1"/>
        <end position="27"/>
    </location>
</feature>
<keyword evidence="3" id="KW-1015">Disulfide bond</keyword>
<protein>
    <recommendedName>
        <fullName evidence="7">Peptidase S1 domain-containing protein</fullName>
    </recommendedName>
</protein>
<dbReference type="Gene3D" id="2.40.10.10">
    <property type="entry name" value="Trypsin-like serine proteases"/>
    <property type="match status" value="1"/>
</dbReference>
<feature type="compositionally biased region" description="Pro residues" evidence="5">
    <location>
        <begin position="298"/>
        <end position="324"/>
    </location>
</feature>
<dbReference type="InterPro" id="IPR043504">
    <property type="entry name" value="Peptidase_S1_PA_chymotrypsin"/>
</dbReference>
<evidence type="ECO:0000256" key="4">
    <source>
        <dbReference type="ARBA" id="ARBA00023180"/>
    </source>
</evidence>
<reference evidence="8" key="1">
    <citation type="submission" date="2021-01" db="EMBL/GenBank/DDBJ databases">
        <authorList>
            <person name="Corre E."/>
            <person name="Pelletier E."/>
            <person name="Niang G."/>
            <person name="Scheremetjew M."/>
            <person name="Finn R."/>
            <person name="Kale V."/>
            <person name="Holt S."/>
            <person name="Cochrane G."/>
            <person name="Meng A."/>
            <person name="Brown T."/>
            <person name="Cohen L."/>
        </authorList>
    </citation>
    <scope>NUCLEOTIDE SEQUENCE</scope>
    <source>
        <strain evidence="8">308</strain>
    </source>
</reference>
<dbReference type="PROSITE" id="PS00134">
    <property type="entry name" value="TRYPSIN_HIS"/>
    <property type="match status" value="1"/>
</dbReference>
<dbReference type="InterPro" id="IPR001314">
    <property type="entry name" value="Peptidase_S1A"/>
</dbReference>
<dbReference type="GO" id="GO:0004252">
    <property type="term" value="F:serine-type endopeptidase activity"/>
    <property type="evidence" value="ECO:0007669"/>
    <property type="project" value="InterPro"/>
</dbReference>
<dbReference type="InterPro" id="IPR050430">
    <property type="entry name" value="Peptidase_S1"/>
</dbReference>
<evidence type="ECO:0000259" key="7">
    <source>
        <dbReference type="PROSITE" id="PS50240"/>
    </source>
</evidence>
<dbReference type="InterPro" id="IPR018114">
    <property type="entry name" value="TRYPSIN_HIS"/>
</dbReference>
<proteinExistence type="inferred from homology"/>
<dbReference type="InterPro" id="IPR001254">
    <property type="entry name" value="Trypsin_dom"/>
</dbReference>
<evidence type="ECO:0000256" key="3">
    <source>
        <dbReference type="ARBA" id="ARBA00023157"/>
    </source>
</evidence>
<evidence type="ECO:0000256" key="6">
    <source>
        <dbReference type="SAM" id="SignalP"/>
    </source>
</evidence>
<dbReference type="PANTHER" id="PTHR24276:SF98">
    <property type="entry name" value="FI18310P1-RELATED"/>
    <property type="match status" value="1"/>
</dbReference>
<evidence type="ECO:0000313" key="8">
    <source>
        <dbReference type="EMBL" id="CAD8879918.1"/>
    </source>
</evidence>
<dbReference type="Pfam" id="PF00089">
    <property type="entry name" value="Trypsin"/>
    <property type="match status" value="1"/>
</dbReference>
<gene>
    <name evidence="8" type="ORF">CHYS00102_LOCUS7103</name>
</gene>
<organism evidence="8">
    <name type="scientific">Corethron hystrix</name>
    <dbReference type="NCBI Taxonomy" id="216773"/>
    <lineage>
        <taxon>Eukaryota</taxon>
        <taxon>Sar</taxon>
        <taxon>Stramenopiles</taxon>
        <taxon>Ochrophyta</taxon>
        <taxon>Bacillariophyta</taxon>
        <taxon>Coscinodiscophyceae</taxon>
        <taxon>Corethrophycidae</taxon>
        <taxon>Corethrales</taxon>
        <taxon>Corethraceae</taxon>
        <taxon>Corethron</taxon>
    </lineage>
</organism>
<dbReference type="PRINTS" id="PR00722">
    <property type="entry name" value="CHYMOTRYPSIN"/>
</dbReference>
<keyword evidence="2" id="KW-0843">Virulence</keyword>
<dbReference type="PANTHER" id="PTHR24276">
    <property type="entry name" value="POLYSERASE-RELATED"/>
    <property type="match status" value="1"/>
</dbReference>
<feature type="chain" id="PRO_5031470710" description="Peptidase S1 domain-containing protein" evidence="6">
    <location>
        <begin position="28"/>
        <end position="374"/>
    </location>
</feature>
<evidence type="ECO:0000256" key="1">
    <source>
        <dbReference type="ARBA" id="ARBA00007664"/>
    </source>
</evidence>
<sequence>MIMTRGAMNLLIPCYFLLLREVTTISAREEDISIPIAEIDLEHNDTVDRIMTREKIKVIGGSIAPLERYPYMVEFWPFPGCGGSLIHPQVVITAAHCFSGGGKPNNVDIGRHTRNSVVPGDKFENRKVVDLVVHPKYKGNPGEPDVAIMKLNKPSTMRPVKLSKTVNDAKAGTRVTAMGWGKCSMNGSCNEMLKLKHGDLKMMPQGQCKNQLGGFAPNIEICARDTAKKTADCNGDSGGPIVKRGANAAADIQVGMVSWGPFDCLAGPSAYVKITSQRNWIKNIMKNRWGLALDDNPGPTPVKPPVPKPTPAPTPAPAPTPPSAPCKDTAANACTILRKDNIWVKNRKCGRPRAGLGPFSWGRRVVIGQNNGLL</sequence>
<dbReference type="EMBL" id="HBFR01009814">
    <property type="protein sequence ID" value="CAD8879918.1"/>
    <property type="molecule type" value="Transcribed_RNA"/>
</dbReference>
<dbReference type="PROSITE" id="PS50240">
    <property type="entry name" value="TRYPSIN_DOM"/>
    <property type="match status" value="1"/>
</dbReference>
<feature type="domain" description="Peptidase S1" evidence="7">
    <location>
        <begin position="58"/>
        <end position="286"/>
    </location>
</feature>
<comment type="similarity">
    <text evidence="1">Belongs to the peptidase S1 family.</text>
</comment>
<dbReference type="GO" id="GO:0006508">
    <property type="term" value="P:proteolysis"/>
    <property type="evidence" value="ECO:0007669"/>
    <property type="project" value="InterPro"/>
</dbReference>
<accession>A0A7S1FNP0</accession>
<dbReference type="AlphaFoldDB" id="A0A7S1FNP0"/>
<dbReference type="InterPro" id="IPR009003">
    <property type="entry name" value="Peptidase_S1_PA"/>
</dbReference>
<feature type="region of interest" description="Disordered" evidence="5">
    <location>
        <begin position="292"/>
        <end position="326"/>
    </location>
</feature>